<comment type="caution">
    <text evidence="1">The sequence shown here is derived from an EMBL/GenBank/DDBJ whole genome shotgun (WGS) entry which is preliminary data.</text>
</comment>
<gene>
    <name evidence="1" type="ORF">GPS52_02770</name>
</gene>
<dbReference type="RefSeq" id="WP_125501568.1">
    <property type="nucleotide sequence ID" value="NZ_CP031984.1"/>
</dbReference>
<protein>
    <submittedName>
        <fullName evidence="1">Uncharacterized protein</fullName>
    </submittedName>
</protein>
<proteinExistence type="predicted"/>
<reference evidence="1 2" key="1">
    <citation type="submission" date="2019-12" db="EMBL/GenBank/DDBJ databases">
        <title>Acinetobacter haemolyticus comparative genomics.</title>
        <authorList>
            <person name="Castro-Jaimes S."/>
            <person name="Bello-Lopez E."/>
            <person name="Velazquez-Acosta C."/>
            <person name="Volkow-Fernandez P."/>
            <person name="Lozano-Zarain P."/>
            <person name="Castillo Ramirez S."/>
            <person name="Cevallos M.A."/>
        </authorList>
    </citation>
    <scope>NUCLEOTIDE SEQUENCE [LARGE SCALE GENOMIC DNA]</scope>
    <source>
        <strain evidence="1 2">AN10</strain>
    </source>
</reference>
<dbReference type="Proteomes" id="UP000451048">
    <property type="component" value="Unassembled WGS sequence"/>
</dbReference>
<dbReference type="EMBL" id="WTTO01000005">
    <property type="protein sequence ID" value="NAR72427.1"/>
    <property type="molecule type" value="Genomic_DNA"/>
</dbReference>
<accession>A0AAJ2YRV7</accession>
<sequence length="70" mass="7811">MKKLLTASVLGLGLVGCASSNYENFNKPPIVPVNEAFNSVKMPEHGFITDQDVHNMPEHVNINYSYKVDF</sequence>
<organism evidence="1 2">
    <name type="scientific">Acinetobacter haemolyticus</name>
    <dbReference type="NCBI Taxonomy" id="29430"/>
    <lineage>
        <taxon>Bacteria</taxon>
        <taxon>Pseudomonadati</taxon>
        <taxon>Pseudomonadota</taxon>
        <taxon>Gammaproteobacteria</taxon>
        <taxon>Moraxellales</taxon>
        <taxon>Moraxellaceae</taxon>
        <taxon>Acinetobacter</taxon>
    </lineage>
</organism>
<dbReference type="PROSITE" id="PS51257">
    <property type="entry name" value="PROKAR_LIPOPROTEIN"/>
    <property type="match status" value="1"/>
</dbReference>
<name>A0AAJ2YRV7_ACIHA</name>
<dbReference type="AlphaFoldDB" id="A0AAJ2YRV7"/>
<evidence type="ECO:0000313" key="1">
    <source>
        <dbReference type="EMBL" id="NAR72427.1"/>
    </source>
</evidence>
<evidence type="ECO:0000313" key="2">
    <source>
        <dbReference type="Proteomes" id="UP000451048"/>
    </source>
</evidence>